<accession>A0ABZ2Y6M7</accession>
<gene>
    <name evidence="1" type="ORF">QBE51_12715</name>
</gene>
<sequence length="165" mass="18929">MFREMRRIKQLLSMEETEAVMNRCTNGVMACIGDEGYPYAVPLSYVYYNGKIYFHSAKAGHKVDAILKNPKVSFTVIDEDTIVSKEYTSYFRSAIAFGKARITEGTEYQEAFRVLVEKYSGDQPEEEKQNKISRCDQAYIIAIDIEHITGKEAIEYVRAKNNSHL</sequence>
<dbReference type="InterPro" id="IPR012349">
    <property type="entry name" value="Split_barrel_FMN-bd"/>
</dbReference>
<name>A0ABZ2Y6M7_9FIRM</name>
<reference evidence="1 2" key="1">
    <citation type="submission" date="2023-03" db="EMBL/GenBank/DDBJ databases">
        <title>Novel Species.</title>
        <authorList>
            <person name="Ma S."/>
        </authorList>
    </citation>
    <scope>NUCLEOTIDE SEQUENCE [LARGE SCALE GENOMIC DNA]</scope>
    <source>
        <strain evidence="1 2">LIND6LT2</strain>
    </source>
</reference>
<evidence type="ECO:0000313" key="1">
    <source>
        <dbReference type="EMBL" id="WZL69632.1"/>
    </source>
</evidence>
<dbReference type="RefSeq" id="WP_341876619.1">
    <property type="nucleotide sequence ID" value="NZ_CP121687.1"/>
</dbReference>
<dbReference type="InterPro" id="IPR024747">
    <property type="entry name" value="Pyridox_Oxase-rel"/>
</dbReference>
<dbReference type="Gene3D" id="2.30.110.10">
    <property type="entry name" value="Electron Transport, Fmn-binding Protein, Chain A"/>
    <property type="match status" value="1"/>
</dbReference>
<dbReference type="Proteomes" id="UP001486565">
    <property type="component" value="Chromosome"/>
</dbReference>
<dbReference type="EMBL" id="CP121687">
    <property type="protein sequence ID" value="WZL69632.1"/>
    <property type="molecule type" value="Genomic_DNA"/>
</dbReference>
<organism evidence="1 2">
    <name type="scientific">Defluviitalea saccharophila</name>
    <dbReference type="NCBI Taxonomy" id="879970"/>
    <lineage>
        <taxon>Bacteria</taxon>
        <taxon>Bacillati</taxon>
        <taxon>Bacillota</taxon>
        <taxon>Clostridia</taxon>
        <taxon>Lachnospirales</taxon>
        <taxon>Defluviitaleaceae</taxon>
        <taxon>Defluviitalea</taxon>
    </lineage>
</organism>
<dbReference type="PANTHER" id="PTHR34071">
    <property type="entry name" value="5-NITROIMIDAZOLE ANTIBIOTICS RESISTANCE PROTEIN, NIMA-FAMILY-RELATED PROTEIN-RELATED"/>
    <property type="match status" value="1"/>
</dbReference>
<dbReference type="SUPFAM" id="SSF50475">
    <property type="entry name" value="FMN-binding split barrel"/>
    <property type="match status" value="1"/>
</dbReference>
<evidence type="ECO:0000313" key="2">
    <source>
        <dbReference type="Proteomes" id="UP001486565"/>
    </source>
</evidence>
<keyword evidence="2" id="KW-1185">Reference proteome</keyword>
<dbReference type="PANTHER" id="PTHR34071:SF2">
    <property type="entry name" value="FLAVIN-NUCLEOTIDE-BINDING PROTEIN"/>
    <property type="match status" value="1"/>
</dbReference>
<protein>
    <submittedName>
        <fullName evidence="1">Pyridoxamine 5'-phosphate oxidase family protein</fullName>
    </submittedName>
</protein>
<dbReference type="Pfam" id="PF12900">
    <property type="entry name" value="Pyridox_ox_2"/>
    <property type="match status" value="1"/>
</dbReference>
<proteinExistence type="predicted"/>